<dbReference type="InterPro" id="IPR011933">
    <property type="entry name" value="Double_TM_dom"/>
</dbReference>
<proteinExistence type="predicted"/>
<protein>
    <recommendedName>
        <fullName evidence="2">Aerotolerance regulator N-terminal domain-containing protein</fullName>
    </recommendedName>
</protein>
<organism evidence="3 4">
    <name type="scientific">Pedobacter ginsengiterrae</name>
    <dbReference type="NCBI Taxonomy" id="871696"/>
    <lineage>
        <taxon>Bacteria</taxon>
        <taxon>Pseudomonadati</taxon>
        <taxon>Bacteroidota</taxon>
        <taxon>Sphingobacteriia</taxon>
        <taxon>Sphingobacteriales</taxon>
        <taxon>Sphingobacteriaceae</taxon>
        <taxon>Pedobacter</taxon>
    </lineage>
</organism>
<evidence type="ECO:0000313" key="4">
    <source>
        <dbReference type="Proteomes" id="UP001501081"/>
    </source>
</evidence>
<dbReference type="PANTHER" id="PTHR37464">
    <property type="entry name" value="BLL2463 PROTEIN"/>
    <property type="match status" value="1"/>
</dbReference>
<name>A0ABP7PAX8_9SPHI</name>
<dbReference type="Proteomes" id="UP001501081">
    <property type="component" value="Unassembled WGS sequence"/>
</dbReference>
<accession>A0ABP7PAX8</accession>
<dbReference type="PANTHER" id="PTHR37464:SF1">
    <property type="entry name" value="BLL2463 PROTEIN"/>
    <property type="match status" value="1"/>
</dbReference>
<evidence type="ECO:0000259" key="2">
    <source>
        <dbReference type="Pfam" id="PF07584"/>
    </source>
</evidence>
<evidence type="ECO:0000256" key="1">
    <source>
        <dbReference type="SAM" id="Phobius"/>
    </source>
</evidence>
<dbReference type="NCBIfam" id="TIGR02226">
    <property type="entry name" value="two_anch"/>
    <property type="match status" value="1"/>
</dbReference>
<sequence>MQFLYPIGLLALAALMIPLIIHLWNFKESKTLKIGSISLLGASARVSSKSFRITDWLLFILRCLLIILIAFLLAQPYIKKTLNAKNKGGWILVEKSKFPQIFKDNRKTIDSLTKRNYEIHDFNLGFNLLSLKDTIASEREQTVNALKHTALLKELNNLVPAGTSVYLFASQHLNQFGNVLPLTNYKLIWKPVNQADTLSSWITQFAGKKYEANSNPSVVEYKALNSDDAPLISVAIFEEAGSNDSKYIKAAIHAIASFSKRKIQINQPNASFDVGFWLSEKSISQNFKASIKENGSIFKYASGKIVSEKSVINTNSGIVDLTRRIVPNHSFNKIWSDGFGNAILSAENTNGLSILHFYSRLNPQWNELVWNETFVKALMPIIIKDDKFSEFGFENNLSDQRKMPLNQKENIQTNKIEKELKVSTDEPLSTIFWFAAFLIFATERILSFRKKPDYVRS</sequence>
<keyword evidence="1" id="KW-0472">Membrane</keyword>
<keyword evidence="1" id="KW-1133">Transmembrane helix</keyword>
<feature type="transmembrane region" description="Helical" evidence="1">
    <location>
        <begin position="6"/>
        <end position="26"/>
    </location>
</feature>
<dbReference type="Pfam" id="PF07584">
    <property type="entry name" value="BatA"/>
    <property type="match status" value="1"/>
</dbReference>
<feature type="domain" description="Aerotolerance regulator N-terminal" evidence="2">
    <location>
        <begin position="1"/>
        <end position="76"/>
    </location>
</feature>
<keyword evidence="1" id="KW-0812">Transmembrane</keyword>
<dbReference type="RefSeq" id="WP_344766052.1">
    <property type="nucleotide sequence ID" value="NZ_BAABAK010000006.1"/>
</dbReference>
<gene>
    <name evidence="3" type="ORF">GCM10022246_14900</name>
</gene>
<reference evidence="4" key="1">
    <citation type="journal article" date="2019" name="Int. J. Syst. Evol. Microbiol.">
        <title>The Global Catalogue of Microorganisms (GCM) 10K type strain sequencing project: providing services to taxonomists for standard genome sequencing and annotation.</title>
        <authorList>
            <consortium name="The Broad Institute Genomics Platform"/>
            <consortium name="The Broad Institute Genome Sequencing Center for Infectious Disease"/>
            <person name="Wu L."/>
            <person name="Ma J."/>
        </authorList>
    </citation>
    <scope>NUCLEOTIDE SEQUENCE [LARGE SCALE GENOMIC DNA]</scope>
    <source>
        <strain evidence="4">JCM 17338</strain>
    </source>
</reference>
<keyword evidence="4" id="KW-1185">Reference proteome</keyword>
<feature type="transmembrane region" description="Helical" evidence="1">
    <location>
        <begin position="56"/>
        <end position="78"/>
    </location>
</feature>
<evidence type="ECO:0000313" key="3">
    <source>
        <dbReference type="EMBL" id="GAA3962629.1"/>
    </source>
</evidence>
<comment type="caution">
    <text evidence="3">The sequence shown here is derived from an EMBL/GenBank/DDBJ whole genome shotgun (WGS) entry which is preliminary data.</text>
</comment>
<dbReference type="InterPro" id="IPR024163">
    <property type="entry name" value="Aerotolerance_reg_N"/>
</dbReference>
<dbReference type="EMBL" id="BAABAK010000006">
    <property type="protein sequence ID" value="GAA3962629.1"/>
    <property type="molecule type" value="Genomic_DNA"/>
</dbReference>